<gene>
    <name evidence="2" type="ORF">GCM10009789_26700</name>
</gene>
<dbReference type="SUPFAM" id="SSF55729">
    <property type="entry name" value="Acyl-CoA N-acyltransferases (Nat)"/>
    <property type="match status" value="1"/>
</dbReference>
<evidence type="ECO:0000313" key="2">
    <source>
        <dbReference type="EMBL" id="GAA1571804.1"/>
    </source>
</evidence>
<accession>A0ABN2D7J1</accession>
<dbReference type="RefSeq" id="WP_344213458.1">
    <property type="nucleotide sequence ID" value="NZ_BAAAOS010000018.1"/>
</dbReference>
<evidence type="ECO:0000259" key="1">
    <source>
        <dbReference type="PROSITE" id="PS51186"/>
    </source>
</evidence>
<dbReference type="InterPro" id="IPR051908">
    <property type="entry name" value="Ribosomal_N-acetyltransferase"/>
</dbReference>
<dbReference type="InterPro" id="IPR000182">
    <property type="entry name" value="GNAT_dom"/>
</dbReference>
<dbReference type="PANTHER" id="PTHR43441">
    <property type="entry name" value="RIBOSOMAL-PROTEIN-SERINE ACETYLTRANSFERASE"/>
    <property type="match status" value="1"/>
</dbReference>
<dbReference type="Gene3D" id="3.40.630.30">
    <property type="match status" value="1"/>
</dbReference>
<keyword evidence="3" id="KW-1185">Reference proteome</keyword>
<dbReference type="Proteomes" id="UP001500393">
    <property type="component" value="Unassembled WGS sequence"/>
</dbReference>
<proteinExistence type="predicted"/>
<comment type="caution">
    <text evidence="2">The sequence shown here is derived from an EMBL/GenBank/DDBJ whole genome shotgun (WGS) entry which is preliminary data.</text>
</comment>
<dbReference type="EMBL" id="BAAAOS010000018">
    <property type="protein sequence ID" value="GAA1571804.1"/>
    <property type="molecule type" value="Genomic_DNA"/>
</dbReference>
<organism evidence="2 3">
    <name type="scientific">Kribbella sancticallisti</name>
    <dbReference type="NCBI Taxonomy" id="460087"/>
    <lineage>
        <taxon>Bacteria</taxon>
        <taxon>Bacillati</taxon>
        <taxon>Actinomycetota</taxon>
        <taxon>Actinomycetes</taxon>
        <taxon>Propionibacteriales</taxon>
        <taxon>Kribbellaceae</taxon>
        <taxon>Kribbella</taxon>
    </lineage>
</organism>
<dbReference type="Pfam" id="PF13302">
    <property type="entry name" value="Acetyltransf_3"/>
    <property type="match status" value="1"/>
</dbReference>
<reference evidence="2 3" key="1">
    <citation type="journal article" date="2019" name="Int. J. Syst. Evol. Microbiol.">
        <title>The Global Catalogue of Microorganisms (GCM) 10K type strain sequencing project: providing services to taxonomists for standard genome sequencing and annotation.</title>
        <authorList>
            <consortium name="The Broad Institute Genomics Platform"/>
            <consortium name="The Broad Institute Genome Sequencing Center for Infectious Disease"/>
            <person name="Wu L."/>
            <person name="Ma J."/>
        </authorList>
    </citation>
    <scope>NUCLEOTIDE SEQUENCE [LARGE SCALE GENOMIC DNA]</scope>
    <source>
        <strain evidence="2 3">JCM 14969</strain>
    </source>
</reference>
<feature type="domain" description="N-acetyltransferase" evidence="1">
    <location>
        <begin position="10"/>
        <end position="176"/>
    </location>
</feature>
<dbReference type="InterPro" id="IPR016181">
    <property type="entry name" value="Acyl_CoA_acyltransferase"/>
</dbReference>
<dbReference type="PANTHER" id="PTHR43441:SF11">
    <property type="entry name" value="RIBOSOMAL-PROTEIN-SERINE ACETYLTRANSFERASE"/>
    <property type="match status" value="1"/>
</dbReference>
<dbReference type="PROSITE" id="PS51186">
    <property type="entry name" value="GNAT"/>
    <property type="match status" value="1"/>
</dbReference>
<evidence type="ECO:0000313" key="3">
    <source>
        <dbReference type="Proteomes" id="UP001500393"/>
    </source>
</evidence>
<name>A0ABN2D7J1_9ACTN</name>
<protein>
    <submittedName>
        <fullName evidence="2">GNAT family N-acetyltransferase</fullName>
    </submittedName>
</protein>
<sequence length="185" mass="21295">MGSIWVGERVRLRGIEPEDWEEFRRFDEDSEVQRDADMVQLPRSDAASLRWAEEESVRKAENDQFQLAIEALETDTLVGALSTNGTSRRAGRFSYGIAIGRDFHRRGYASDAVVLLLRFMFGERRYHKAEAGVYGYNEASLALHRHLGFQEEGRLRDHEFLDGGFVDLVLMGITAKEFGERHIRR</sequence>